<keyword evidence="10 11" id="KW-0407">Ion channel</keyword>
<reference evidence="12 13" key="1">
    <citation type="submission" date="2019-01" db="EMBL/GenBank/DDBJ databases">
        <title>A draft genome assembly of the solar-powered sea slug Elysia chlorotica.</title>
        <authorList>
            <person name="Cai H."/>
            <person name="Li Q."/>
            <person name="Fang X."/>
            <person name="Li J."/>
            <person name="Curtis N.E."/>
            <person name="Altenburger A."/>
            <person name="Shibata T."/>
            <person name="Feng M."/>
            <person name="Maeda T."/>
            <person name="Schwartz J.A."/>
            <person name="Shigenobu S."/>
            <person name="Lundholm N."/>
            <person name="Nishiyama T."/>
            <person name="Yang H."/>
            <person name="Hasebe M."/>
            <person name="Li S."/>
            <person name="Pierce S.K."/>
            <person name="Wang J."/>
        </authorList>
    </citation>
    <scope>NUCLEOTIDE SEQUENCE [LARGE SCALE GENOMIC DNA]</scope>
    <source>
        <strain evidence="12">EC2010</strain>
        <tissue evidence="12">Whole organism of an adult</tissue>
    </source>
</reference>
<dbReference type="EMBL" id="RQTK01000056">
    <property type="protein sequence ID" value="RUS89425.1"/>
    <property type="molecule type" value="Genomic_DNA"/>
</dbReference>
<comment type="similarity">
    <text evidence="11">Belongs to the amiloride-sensitive sodium channel (TC 1.A.6) family.</text>
</comment>
<evidence type="ECO:0000256" key="8">
    <source>
        <dbReference type="ARBA" id="ARBA00023136"/>
    </source>
</evidence>
<keyword evidence="9 11" id="KW-0739">Sodium transport</keyword>
<keyword evidence="13" id="KW-1185">Reference proteome</keyword>
<comment type="subcellular location">
    <subcellularLocation>
        <location evidence="1">Membrane</location>
        <topology evidence="1">Multi-pass membrane protein</topology>
    </subcellularLocation>
</comment>
<dbReference type="GO" id="GO:0015280">
    <property type="term" value="F:ligand-gated sodium channel activity"/>
    <property type="evidence" value="ECO:0007669"/>
    <property type="project" value="TreeGrafter"/>
</dbReference>
<dbReference type="Gene3D" id="1.10.287.820">
    <property type="entry name" value="Acid-sensing ion channel domain"/>
    <property type="match status" value="1"/>
</dbReference>
<evidence type="ECO:0000256" key="5">
    <source>
        <dbReference type="ARBA" id="ARBA00022989"/>
    </source>
</evidence>
<evidence type="ECO:0000256" key="6">
    <source>
        <dbReference type="ARBA" id="ARBA00023053"/>
    </source>
</evidence>
<name>A0A3S0ZXY0_ELYCH</name>
<evidence type="ECO:0000256" key="10">
    <source>
        <dbReference type="ARBA" id="ARBA00023303"/>
    </source>
</evidence>
<evidence type="ECO:0000313" key="13">
    <source>
        <dbReference type="Proteomes" id="UP000271974"/>
    </source>
</evidence>
<accession>A0A3S0ZXY0</accession>
<evidence type="ECO:0000256" key="1">
    <source>
        <dbReference type="ARBA" id="ARBA00004141"/>
    </source>
</evidence>
<evidence type="ECO:0000256" key="4">
    <source>
        <dbReference type="ARBA" id="ARBA00022692"/>
    </source>
</evidence>
<feature type="non-terminal residue" evidence="12">
    <location>
        <position position="1"/>
    </location>
</feature>
<dbReference type="AlphaFoldDB" id="A0A3S0ZXY0"/>
<evidence type="ECO:0000256" key="7">
    <source>
        <dbReference type="ARBA" id="ARBA00023065"/>
    </source>
</evidence>
<evidence type="ECO:0000256" key="3">
    <source>
        <dbReference type="ARBA" id="ARBA00022461"/>
    </source>
</evidence>
<evidence type="ECO:0000256" key="2">
    <source>
        <dbReference type="ARBA" id="ARBA00022448"/>
    </source>
</evidence>
<evidence type="ECO:0000256" key="11">
    <source>
        <dbReference type="RuleBase" id="RU000679"/>
    </source>
</evidence>
<comment type="caution">
    <text evidence="12">The sequence shown here is derived from an EMBL/GenBank/DDBJ whole genome shotgun (WGS) entry which is preliminary data.</text>
</comment>
<gene>
    <name evidence="12" type="ORF">EGW08_002798</name>
</gene>
<feature type="non-terminal residue" evidence="12">
    <location>
        <position position="116"/>
    </location>
</feature>
<sequence length="116" mass="13736">CESGYEFVSKYNQVYTRRTCQHFCEHSLIAARCGCYDNEDEEVHRLMLLSPRVTHADRPCRSQKDFKCMLETERKYLTREIDCDCKNPCHDITYTKTISSRQWPTDDFAEVLIQAL</sequence>
<dbReference type="PANTHER" id="PTHR11690:SF248">
    <property type="entry name" value="PICKPOCKET 17, ISOFORM A"/>
    <property type="match status" value="1"/>
</dbReference>
<keyword evidence="7 11" id="KW-0406">Ion transport</keyword>
<protein>
    <submittedName>
        <fullName evidence="12">Uncharacterized protein</fullName>
    </submittedName>
</protein>
<dbReference type="OrthoDB" id="6021021at2759"/>
<keyword evidence="5" id="KW-1133">Transmembrane helix</keyword>
<proteinExistence type="inferred from homology"/>
<dbReference type="Pfam" id="PF00858">
    <property type="entry name" value="ASC"/>
    <property type="match status" value="1"/>
</dbReference>
<dbReference type="InterPro" id="IPR001873">
    <property type="entry name" value="ENaC"/>
</dbReference>
<evidence type="ECO:0000313" key="12">
    <source>
        <dbReference type="EMBL" id="RUS89425.1"/>
    </source>
</evidence>
<evidence type="ECO:0000256" key="9">
    <source>
        <dbReference type="ARBA" id="ARBA00023201"/>
    </source>
</evidence>
<keyword evidence="4 11" id="KW-0812">Transmembrane</keyword>
<dbReference type="PANTHER" id="PTHR11690">
    <property type="entry name" value="AMILORIDE-SENSITIVE SODIUM CHANNEL-RELATED"/>
    <property type="match status" value="1"/>
</dbReference>
<keyword evidence="2 11" id="KW-0813">Transport</keyword>
<keyword evidence="8" id="KW-0472">Membrane</keyword>
<dbReference type="Proteomes" id="UP000271974">
    <property type="component" value="Unassembled WGS sequence"/>
</dbReference>
<organism evidence="12 13">
    <name type="scientific">Elysia chlorotica</name>
    <name type="common">Eastern emerald elysia</name>
    <name type="synonym">Sea slug</name>
    <dbReference type="NCBI Taxonomy" id="188477"/>
    <lineage>
        <taxon>Eukaryota</taxon>
        <taxon>Metazoa</taxon>
        <taxon>Spiralia</taxon>
        <taxon>Lophotrochozoa</taxon>
        <taxon>Mollusca</taxon>
        <taxon>Gastropoda</taxon>
        <taxon>Heterobranchia</taxon>
        <taxon>Euthyneura</taxon>
        <taxon>Panpulmonata</taxon>
        <taxon>Sacoglossa</taxon>
        <taxon>Placobranchoidea</taxon>
        <taxon>Plakobranchidae</taxon>
        <taxon>Elysia</taxon>
    </lineage>
</organism>
<dbReference type="GO" id="GO:0005886">
    <property type="term" value="C:plasma membrane"/>
    <property type="evidence" value="ECO:0007669"/>
    <property type="project" value="TreeGrafter"/>
</dbReference>
<keyword evidence="3 11" id="KW-0894">Sodium channel</keyword>
<keyword evidence="6" id="KW-0915">Sodium</keyword>
<dbReference type="STRING" id="188477.A0A3S0ZXY0"/>